<dbReference type="Pfam" id="PF00535">
    <property type="entry name" value="Glycos_transf_2"/>
    <property type="match status" value="1"/>
</dbReference>
<name>A0A504J8D3_9FLAO</name>
<dbReference type="InterPro" id="IPR001173">
    <property type="entry name" value="Glyco_trans_2-like"/>
</dbReference>
<sequence length="314" mass="37179">MVDVSCIIINFNTSKYTIDCIDSILKNSTKQLSIEIVVVDNASEINDFKNLKRHINDLNGQVRLVRSKQNIGFGAGNMLGVQYCEACKYYAFINNDTLQVSDNCLYELKSFMENHPDVAVCSPQMLDEDKNFRVTIDHFSSIQREILRRPLLEFLFPKTYLDRKKRYDTPTKVHYIQGSFMFIDAKDFNQIGGFDTNLFLYYEESDVCRRLLKEKKKYTYLIPELEYIHYKGASTSKNILIKIEQKLSLLYYIRKHYGWFQHKILLFYYIFRYFFTSIIKPKYWKLFFILLGGAPISKSLKQRQKINQLQSETI</sequence>
<dbReference type="RefSeq" id="WP_140595116.1">
    <property type="nucleotide sequence ID" value="NZ_VFWZ01000005.1"/>
</dbReference>
<dbReference type="EMBL" id="VFWZ01000005">
    <property type="protein sequence ID" value="TPN84782.1"/>
    <property type="molecule type" value="Genomic_DNA"/>
</dbReference>
<gene>
    <name evidence="2" type="ORF">FHK87_17795</name>
</gene>
<evidence type="ECO:0000313" key="2">
    <source>
        <dbReference type="EMBL" id="TPN84782.1"/>
    </source>
</evidence>
<dbReference type="SUPFAM" id="SSF53448">
    <property type="entry name" value="Nucleotide-diphospho-sugar transferases"/>
    <property type="match status" value="1"/>
</dbReference>
<organism evidence="2 3">
    <name type="scientific">Aquimarina algicola</name>
    <dbReference type="NCBI Taxonomy" id="2589995"/>
    <lineage>
        <taxon>Bacteria</taxon>
        <taxon>Pseudomonadati</taxon>
        <taxon>Bacteroidota</taxon>
        <taxon>Flavobacteriia</taxon>
        <taxon>Flavobacteriales</taxon>
        <taxon>Flavobacteriaceae</taxon>
        <taxon>Aquimarina</taxon>
    </lineage>
</organism>
<dbReference type="GO" id="GO:0016740">
    <property type="term" value="F:transferase activity"/>
    <property type="evidence" value="ECO:0007669"/>
    <property type="project" value="UniProtKB-KW"/>
</dbReference>
<protein>
    <submittedName>
        <fullName evidence="2">Glycosyltransferase family 2 protein</fullName>
    </submittedName>
</protein>
<keyword evidence="3" id="KW-1185">Reference proteome</keyword>
<evidence type="ECO:0000259" key="1">
    <source>
        <dbReference type="Pfam" id="PF00535"/>
    </source>
</evidence>
<dbReference type="OrthoDB" id="9771846at2"/>
<feature type="domain" description="Glycosyltransferase 2-like" evidence="1">
    <location>
        <begin position="5"/>
        <end position="180"/>
    </location>
</feature>
<evidence type="ECO:0000313" key="3">
    <source>
        <dbReference type="Proteomes" id="UP000315540"/>
    </source>
</evidence>
<proteinExistence type="predicted"/>
<dbReference type="PANTHER" id="PTHR43179">
    <property type="entry name" value="RHAMNOSYLTRANSFERASE WBBL"/>
    <property type="match status" value="1"/>
</dbReference>
<dbReference type="AlphaFoldDB" id="A0A504J8D3"/>
<dbReference type="PANTHER" id="PTHR43179:SF7">
    <property type="entry name" value="RHAMNOSYLTRANSFERASE WBBL"/>
    <property type="match status" value="1"/>
</dbReference>
<dbReference type="InterPro" id="IPR029044">
    <property type="entry name" value="Nucleotide-diphossugar_trans"/>
</dbReference>
<comment type="caution">
    <text evidence="2">The sequence shown here is derived from an EMBL/GenBank/DDBJ whole genome shotgun (WGS) entry which is preliminary data.</text>
</comment>
<dbReference type="Gene3D" id="3.90.550.10">
    <property type="entry name" value="Spore Coat Polysaccharide Biosynthesis Protein SpsA, Chain A"/>
    <property type="match status" value="1"/>
</dbReference>
<reference evidence="2 3" key="1">
    <citation type="submission" date="2019-06" db="EMBL/GenBank/DDBJ databases">
        <authorList>
            <person name="Meng X."/>
        </authorList>
    </citation>
    <scope>NUCLEOTIDE SEQUENCE [LARGE SCALE GENOMIC DNA]</scope>
    <source>
        <strain evidence="2 3">M625</strain>
    </source>
</reference>
<accession>A0A504J8D3</accession>
<dbReference type="Proteomes" id="UP000315540">
    <property type="component" value="Unassembled WGS sequence"/>
</dbReference>
<dbReference type="CDD" id="cd04186">
    <property type="entry name" value="GT_2_like_c"/>
    <property type="match status" value="1"/>
</dbReference>
<keyword evidence="2" id="KW-0808">Transferase</keyword>